<name>A0A1G2SA40_9BACT</name>
<comment type="caution">
    <text evidence="1">The sequence shown here is derived from an EMBL/GenBank/DDBJ whole genome shotgun (WGS) entry which is preliminary data.</text>
</comment>
<dbReference type="Proteomes" id="UP000176997">
    <property type="component" value="Unassembled WGS sequence"/>
</dbReference>
<organism evidence="1 2">
    <name type="scientific">Candidatus Yonathbacteria bacterium RIFCSPHIGHO2_01_FULL_51_10</name>
    <dbReference type="NCBI Taxonomy" id="1802723"/>
    <lineage>
        <taxon>Bacteria</taxon>
        <taxon>Candidatus Yonathiibacteriota</taxon>
    </lineage>
</organism>
<proteinExistence type="predicted"/>
<dbReference type="AlphaFoldDB" id="A0A1G2SA40"/>
<reference evidence="1 2" key="1">
    <citation type="journal article" date="2016" name="Nat. Commun.">
        <title>Thousands of microbial genomes shed light on interconnected biogeochemical processes in an aquifer system.</title>
        <authorList>
            <person name="Anantharaman K."/>
            <person name="Brown C.T."/>
            <person name="Hug L.A."/>
            <person name="Sharon I."/>
            <person name="Castelle C.J."/>
            <person name="Probst A.J."/>
            <person name="Thomas B.C."/>
            <person name="Singh A."/>
            <person name="Wilkins M.J."/>
            <person name="Karaoz U."/>
            <person name="Brodie E.L."/>
            <person name="Williams K.H."/>
            <person name="Hubbard S.S."/>
            <person name="Banfield J.F."/>
        </authorList>
    </citation>
    <scope>NUCLEOTIDE SEQUENCE [LARGE SCALE GENOMIC DNA]</scope>
</reference>
<evidence type="ECO:0000313" key="2">
    <source>
        <dbReference type="Proteomes" id="UP000176997"/>
    </source>
</evidence>
<dbReference type="EMBL" id="MHUS01000006">
    <property type="protein sequence ID" value="OHA81935.1"/>
    <property type="molecule type" value="Genomic_DNA"/>
</dbReference>
<accession>A0A1G2SA40</accession>
<gene>
    <name evidence="1" type="ORF">A2675_02085</name>
</gene>
<dbReference type="STRING" id="1802723.A2675_02085"/>
<protein>
    <submittedName>
        <fullName evidence="1">Uncharacterized protein</fullName>
    </submittedName>
</protein>
<sequence length="93" mass="10316">MSAKTKARGTETPVVSGKWKLEGYDTFEDHPGEYYPLAGEYDSEEKAKEAARARLAHLEETQPSESSGGQDDGGIQDEVYIICPDGKRYRFLG</sequence>
<evidence type="ECO:0000313" key="1">
    <source>
        <dbReference type="EMBL" id="OHA81935.1"/>
    </source>
</evidence>